<dbReference type="PANTHER" id="PTHR43265:SF1">
    <property type="entry name" value="ESTERASE ESTD"/>
    <property type="match status" value="1"/>
</dbReference>
<dbReference type="InterPro" id="IPR029058">
    <property type="entry name" value="AB_hydrolase_fold"/>
</dbReference>
<name>A0A4Y8VR49_9BACT</name>
<gene>
    <name evidence="1" type="ORF">EXN75_04690</name>
</gene>
<accession>A0A4Y8VR49</accession>
<dbReference type="OrthoDB" id="9809549at2"/>
<evidence type="ECO:0000313" key="2">
    <source>
        <dbReference type="Proteomes" id="UP000297872"/>
    </source>
</evidence>
<dbReference type="GO" id="GO:0052689">
    <property type="term" value="F:carboxylic ester hydrolase activity"/>
    <property type="evidence" value="ECO:0007669"/>
    <property type="project" value="TreeGrafter"/>
</dbReference>
<dbReference type="InterPro" id="IPR053145">
    <property type="entry name" value="AB_hydrolase_Est10"/>
</dbReference>
<keyword evidence="2" id="KW-1185">Reference proteome</keyword>
<dbReference type="EMBL" id="SGVY01000008">
    <property type="protein sequence ID" value="TFH83044.1"/>
    <property type="molecule type" value="Genomic_DNA"/>
</dbReference>
<sequence>MIMYMKNKFLICLFILMIPLACFGLTCDTVSFRIPMSNHTRLNGYFITSSSKEFLQKKFLFVVVPSSQRKWQDYEFFTRLLVERGFSLFVFDNREELLKPTDESKVSCYVQDTVKTNCSFYDVASDAVIAFRFLKSHNEFRKYKIGFIGHSEGAMAALVASCSTKPDFLVEIASSLMRGTEFVYSQNAFLSPGKFELLKQLFELSEKELSSLSHYAQEKLSLDSLDYDGYLKAVLTNSIFANKKRKKLEILEYYVKAQWGLHNKHDLAMLKFNPVEFYKKIKCPVLYIVCKRDETTYALRDITTLEKTMYKEKKPFYAAIINTTHSFCKYPVYSPYQTIYSFKHNGRNSRELEKVSQVVNLITSWINKTN</sequence>
<dbReference type="AlphaFoldDB" id="A0A4Y8VR49"/>
<evidence type="ECO:0000313" key="1">
    <source>
        <dbReference type="EMBL" id="TFH83044.1"/>
    </source>
</evidence>
<protein>
    <submittedName>
        <fullName evidence="1">Uncharacterized protein</fullName>
    </submittedName>
</protein>
<dbReference type="Proteomes" id="UP000297872">
    <property type="component" value="Unassembled WGS sequence"/>
</dbReference>
<dbReference type="SUPFAM" id="SSF53474">
    <property type="entry name" value="alpha/beta-Hydrolases"/>
    <property type="match status" value="1"/>
</dbReference>
<dbReference type="Gene3D" id="3.40.50.1820">
    <property type="entry name" value="alpha/beta hydrolase"/>
    <property type="match status" value="1"/>
</dbReference>
<comment type="caution">
    <text evidence="1">The sequence shown here is derived from an EMBL/GenBank/DDBJ whole genome shotgun (WGS) entry which is preliminary data.</text>
</comment>
<dbReference type="PANTHER" id="PTHR43265">
    <property type="entry name" value="ESTERASE ESTD"/>
    <property type="match status" value="1"/>
</dbReference>
<proteinExistence type="predicted"/>
<reference evidence="1 2" key="1">
    <citation type="submission" date="2019-02" db="EMBL/GenBank/DDBJ databases">
        <title>Draft Genome Sequence of the Prevotella sp. BCRC 81118, Isolated from Human Feces.</title>
        <authorList>
            <person name="Huang C.-H."/>
        </authorList>
    </citation>
    <scope>NUCLEOTIDE SEQUENCE [LARGE SCALE GENOMIC DNA]</scope>
    <source>
        <strain evidence="1 2">BCRC 81118</strain>
    </source>
</reference>
<organism evidence="1 2">
    <name type="scientific">Segatella hominis</name>
    <dbReference type="NCBI Taxonomy" id="2518605"/>
    <lineage>
        <taxon>Bacteria</taxon>
        <taxon>Pseudomonadati</taxon>
        <taxon>Bacteroidota</taxon>
        <taxon>Bacteroidia</taxon>
        <taxon>Bacteroidales</taxon>
        <taxon>Prevotellaceae</taxon>
        <taxon>Segatella</taxon>
    </lineage>
</organism>